<gene>
    <name evidence="5" type="ORF">MUB52_02800</name>
</gene>
<dbReference type="InterPro" id="IPR016032">
    <property type="entry name" value="Sig_transdc_resp-reg_C-effctor"/>
</dbReference>
<evidence type="ECO:0000259" key="4">
    <source>
        <dbReference type="PROSITE" id="PS50043"/>
    </source>
</evidence>
<accession>A0ABT3B9V2</accession>
<protein>
    <submittedName>
        <fullName evidence="5">LuxR family transcriptional regulator</fullName>
    </submittedName>
</protein>
<dbReference type="InterPro" id="IPR005143">
    <property type="entry name" value="TF_LuxR_autoind-bd_dom"/>
</dbReference>
<organism evidence="5 6">
    <name type="scientific">Roseobacter sinensis</name>
    <dbReference type="NCBI Taxonomy" id="2931391"/>
    <lineage>
        <taxon>Bacteria</taxon>
        <taxon>Pseudomonadati</taxon>
        <taxon>Pseudomonadota</taxon>
        <taxon>Alphaproteobacteria</taxon>
        <taxon>Rhodobacterales</taxon>
        <taxon>Roseobacteraceae</taxon>
        <taxon>Roseobacter</taxon>
    </lineage>
</organism>
<dbReference type="Proteomes" id="UP001208690">
    <property type="component" value="Unassembled WGS sequence"/>
</dbReference>
<evidence type="ECO:0000256" key="1">
    <source>
        <dbReference type="ARBA" id="ARBA00023015"/>
    </source>
</evidence>
<dbReference type="CDD" id="cd06170">
    <property type="entry name" value="LuxR_C_like"/>
    <property type="match status" value="1"/>
</dbReference>
<evidence type="ECO:0000313" key="5">
    <source>
        <dbReference type="EMBL" id="MCV3270341.1"/>
    </source>
</evidence>
<dbReference type="InterPro" id="IPR036388">
    <property type="entry name" value="WH-like_DNA-bd_sf"/>
</dbReference>
<dbReference type="PRINTS" id="PR00038">
    <property type="entry name" value="HTHLUXR"/>
</dbReference>
<dbReference type="SUPFAM" id="SSF75516">
    <property type="entry name" value="Pheromone-binding domain of LuxR-like quorum-sensing transcription factors"/>
    <property type="match status" value="1"/>
</dbReference>
<dbReference type="Pfam" id="PF00196">
    <property type="entry name" value="GerE"/>
    <property type="match status" value="1"/>
</dbReference>
<keyword evidence="2" id="KW-0238">DNA-binding</keyword>
<dbReference type="PANTHER" id="PTHR44688:SF16">
    <property type="entry name" value="DNA-BINDING TRANSCRIPTIONAL ACTIVATOR DEVR_DOSR"/>
    <property type="match status" value="1"/>
</dbReference>
<feature type="domain" description="HTH luxR-type" evidence="4">
    <location>
        <begin position="173"/>
        <end position="238"/>
    </location>
</feature>
<dbReference type="PROSITE" id="PS00622">
    <property type="entry name" value="HTH_LUXR_1"/>
    <property type="match status" value="1"/>
</dbReference>
<evidence type="ECO:0000313" key="6">
    <source>
        <dbReference type="Proteomes" id="UP001208690"/>
    </source>
</evidence>
<comment type="caution">
    <text evidence="5">The sequence shown here is derived from an EMBL/GenBank/DDBJ whole genome shotgun (WGS) entry which is preliminary data.</text>
</comment>
<dbReference type="PANTHER" id="PTHR44688">
    <property type="entry name" value="DNA-BINDING TRANSCRIPTIONAL ACTIVATOR DEVR_DOSR"/>
    <property type="match status" value="1"/>
</dbReference>
<sequence length="248" mass="27780">MIRRQSLTQFAQSCKSAQRLPDLWQRTIEHFTACGIQRVSYHSDDQRYGADDTHGIATFGFPEDWVCRYLGDNLMQVDPIPDLAARFSRPFLWSHTDQITELMPAQADYLRDLEDADLGDGLAVQVFGPNMRHAYMGMGFGHTSFNPSPEQVFELQCAAQIAHIRYCEITADSSMAAANLSPREREILRWIAHGKSNSVIADILGISPHTVDTLTRRIFDKLDVSDRTSAAIRGLGSGVLRYSKGTVT</sequence>
<dbReference type="InterPro" id="IPR000792">
    <property type="entry name" value="Tscrpt_reg_LuxR_C"/>
</dbReference>
<dbReference type="Pfam" id="PF03472">
    <property type="entry name" value="Autoind_bind"/>
    <property type="match status" value="1"/>
</dbReference>
<evidence type="ECO:0000256" key="3">
    <source>
        <dbReference type="ARBA" id="ARBA00023163"/>
    </source>
</evidence>
<keyword evidence="6" id="KW-1185">Reference proteome</keyword>
<proteinExistence type="predicted"/>
<reference evidence="5 6" key="1">
    <citation type="submission" date="2022-04" db="EMBL/GenBank/DDBJ databases">
        <title>Roseobacter sp. WL0113 is a bacterium isolated from neritic sediment.</title>
        <authorList>
            <person name="Wang L."/>
            <person name="He W."/>
            <person name="Zhang D.-F."/>
        </authorList>
    </citation>
    <scope>NUCLEOTIDE SEQUENCE [LARGE SCALE GENOMIC DNA]</scope>
    <source>
        <strain evidence="5 6">WL0113</strain>
    </source>
</reference>
<dbReference type="InterPro" id="IPR036693">
    <property type="entry name" value="TF_LuxR_autoind-bd_dom_sf"/>
</dbReference>
<dbReference type="Gene3D" id="1.10.10.10">
    <property type="entry name" value="Winged helix-like DNA-binding domain superfamily/Winged helix DNA-binding domain"/>
    <property type="match status" value="1"/>
</dbReference>
<dbReference type="RefSeq" id="WP_263842677.1">
    <property type="nucleotide sequence ID" value="NZ_JALIEB010000002.1"/>
</dbReference>
<keyword evidence="1" id="KW-0805">Transcription regulation</keyword>
<evidence type="ECO:0000256" key="2">
    <source>
        <dbReference type="ARBA" id="ARBA00023125"/>
    </source>
</evidence>
<dbReference type="EMBL" id="JALIEB010000002">
    <property type="protein sequence ID" value="MCV3270341.1"/>
    <property type="molecule type" value="Genomic_DNA"/>
</dbReference>
<dbReference type="SUPFAM" id="SSF46894">
    <property type="entry name" value="C-terminal effector domain of the bipartite response regulators"/>
    <property type="match status" value="1"/>
</dbReference>
<dbReference type="Gene3D" id="3.30.450.80">
    <property type="entry name" value="Transcription factor LuxR-like, autoinducer-binding domain"/>
    <property type="match status" value="1"/>
</dbReference>
<dbReference type="SMART" id="SM00421">
    <property type="entry name" value="HTH_LUXR"/>
    <property type="match status" value="1"/>
</dbReference>
<name>A0ABT3B9V2_9RHOB</name>
<dbReference type="PROSITE" id="PS50043">
    <property type="entry name" value="HTH_LUXR_2"/>
    <property type="match status" value="1"/>
</dbReference>
<keyword evidence="3" id="KW-0804">Transcription</keyword>